<proteinExistence type="predicted"/>
<dbReference type="Pfam" id="PF00172">
    <property type="entry name" value="Zn_clus"/>
    <property type="match status" value="1"/>
</dbReference>
<dbReference type="SUPFAM" id="SSF57701">
    <property type="entry name" value="Zn2/Cys6 DNA-binding domain"/>
    <property type="match status" value="1"/>
</dbReference>
<feature type="domain" description="Zn(2)-C6 fungal-type" evidence="7">
    <location>
        <begin position="61"/>
        <end position="91"/>
    </location>
</feature>
<gene>
    <name evidence="8" type="ORF">BU16DRAFT_622951</name>
</gene>
<keyword evidence="5" id="KW-0539">Nucleus</keyword>
<dbReference type="CDD" id="cd00067">
    <property type="entry name" value="GAL4"/>
    <property type="match status" value="1"/>
</dbReference>
<evidence type="ECO:0000256" key="1">
    <source>
        <dbReference type="ARBA" id="ARBA00022723"/>
    </source>
</evidence>
<keyword evidence="2" id="KW-0862">Zinc</keyword>
<dbReference type="GO" id="GO:0008270">
    <property type="term" value="F:zinc ion binding"/>
    <property type="evidence" value="ECO:0007669"/>
    <property type="project" value="InterPro"/>
</dbReference>
<sequence>MPTRLKKQSKIAQTMDSVSSKIGGLACALCGKGFEKESSYKRHGYYCRSKQTGNPNSRKRSCTSCVRAKTRCDAQVPRCSKCEHSGIKCRYDKVTKRGSPASDSDILSTRSNSDSIATSQASKSPQALLVNKEEMLDGFMQLEDDGMSIDLAKWAPQIDPGFSIDMTFPNISEIFQPSVNDCIPPEGCIYLADPESLPFRPIVRRKMARSGSEMSSQFLIRIIRSYPEMMLRRETFPPFIHPQYRTSSGDIPETLANCMSVAQMFTTRTKESKNFMWRAIQMERDRVLTNLHQFDDRELWAGIQVFLIYTIMMEIDGELEKWSIHVPLLPAFKAISDAIGAQAFGDVTYDNPAANIAQSAPSPSVDEEQIWQDWLFEESKRRTHVLFKIIMMLIDIEGGLHCPRPSPVPEFMLAPLPCKKALWECRTSHEWRVEIDRSVQEREIFGLTETGELMVLREGYDGLKKSSASWEKWFAGVDGFGTLVMLTSGLL</sequence>
<accession>A0A6A6QBJ8</accession>
<name>A0A6A6QBJ8_9PEZI</name>
<keyword evidence="9" id="KW-1185">Reference proteome</keyword>
<feature type="compositionally biased region" description="Polar residues" evidence="6">
    <location>
        <begin position="101"/>
        <end position="124"/>
    </location>
</feature>
<evidence type="ECO:0000256" key="2">
    <source>
        <dbReference type="ARBA" id="ARBA00022833"/>
    </source>
</evidence>
<dbReference type="SMART" id="SM00066">
    <property type="entry name" value="GAL4"/>
    <property type="match status" value="1"/>
</dbReference>
<dbReference type="Gene3D" id="4.10.240.10">
    <property type="entry name" value="Zn(2)-C6 fungal-type DNA-binding domain"/>
    <property type="match status" value="1"/>
</dbReference>
<dbReference type="AlphaFoldDB" id="A0A6A6QBJ8"/>
<evidence type="ECO:0000256" key="4">
    <source>
        <dbReference type="ARBA" id="ARBA00023163"/>
    </source>
</evidence>
<organism evidence="8 9">
    <name type="scientific">Lophium mytilinum</name>
    <dbReference type="NCBI Taxonomy" id="390894"/>
    <lineage>
        <taxon>Eukaryota</taxon>
        <taxon>Fungi</taxon>
        <taxon>Dikarya</taxon>
        <taxon>Ascomycota</taxon>
        <taxon>Pezizomycotina</taxon>
        <taxon>Dothideomycetes</taxon>
        <taxon>Pleosporomycetidae</taxon>
        <taxon>Mytilinidiales</taxon>
        <taxon>Mytilinidiaceae</taxon>
        <taxon>Lophium</taxon>
    </lineage>
</organism>
<keyword evidence="1" id="KW-0479">Metal-binding</keyword>
<dbReference type="GO" id="GO:0000981">
    <property type="term" value="F:DNA-binding transcription factor activity, RNA polymerase II-specific"/>
    <property type="evidence" value="ECO:0007669"/>
    <property type="project" value="InterPro"/>
</dbReference>
<dbReference type="InterPro" id="IPR036864">
    <property type="entry name" value="Zn2-C6_fun-type_DNA-bd_sf"/>
</dbReference>
<protein>
    <recommendedName>
        <fullName evidence="7">Zn(2)-C6 fungal-type domain-containing protein</fullName>
    </recommendedName>
</protein>
<evidence type="ECO:0000259" key="7">
    <source>
        <dbReference type="PROSITE" id="PS50048"/>
    </source>
</evidence>
<dbReference type="Proteomes" id="UP000799750">
    <property type="component" value="Unassembled WGS sequence"/>
</dbReference>
<evidence type="ECO:0000256" key="6">
    <source>
        <dbReference type="SAM" id="MobiDB-lite"/>
    </source>
</evidence>
<evidence type="ECO:0000256" key="3">
    <source>
        <dbReference type="ARBA" id="ARBA00023015"/>
    </source>
</evidence>
<dbReference type="OrthoDB" id="5423818at2759"/>
<evidence type="ECO:0000313" key="8">
    <source>
        <dbReference type="EMBL" id="KAF2489434.1"/>
    </source>
</evidence>
<keyword evidence="4" id="KW-0804">Transcription</keyword>
<dbReference type="PANTHER" id="PTHR47660">
    <property type="entry name" value="TRANSCRIPTION FACTOR WITH C2H2 AND ZN(2)-CYS(6) DNA BINDING DOMAIN (EUROFUNG)-RELATED-RELATED"/>
    <property type="match status" value="1"/>
</dbReference>
<keyword evidence="3" id="KW-0805">Transcription regulation</keyword>
<dbReference type="PROSITE" id="PS50048">
    <property type="entry name" value="ZN2_CY6_FUNGAL_2"/>
    <property type="match status" value="1"/>
</dbReference>
<dbReference type="PANTHER" id="PTHR47660:SF3">
    <property type="entry name" value="FINGER DOMAIN PROTEIN, PUTATIVE (AFU_ORTHOLOGUE AFUA_4G03310)-RELATED"/>
    <property type="match status" value="1"/>
</dbReference>
<dbReference type="InterPro" id="IPR001138">
    <property type="entry name" value="Zn2Cys6_DnaBD"/>
</dbReference>
<feature type="region of interest" description="Disordered" evidence="6">
    <location>
        <begin position="95"/>
        <end position="124"/>
    </location>
</feature>
<evidence type="ECO:0000313" key="9">
    <source>
        <dbReference type="Proteomes" id="UP000799750"/>
    </source>
</evidence>
<dbReference type="EMBL" id="MU004199">
    <property type="protein sequence ID" value="KAF2489434.1"/>
    <property type="molecule type" value="Genomic_DNA"/>
</dbReference>
<reference evidence="8" key="1">
    <citation type="journal article" date="2020" name="Stud. Mycol.">
        <title>101 Dothideomycetes genomes: a test case for predicting lifestyles and emergence of pathogens.</title>
        <authorList>
            <person name="Haridas S."/>
            <person name="Albert R."/>
            <person name="Binder M."/>
            <person name="Bloem J."/>
            <person name="Labutti K."/>
            <person name="Salamov A."/>
            <person name="Andreopoulos B."/>
            <person name="Baker S."/>
            <person name="Barry K."/>
            <person name="Bills G."/>
            <person name="Bluhm B."/>
            <person name="Cannon C."/>
            <person name="Castanera R."/>
            <person name="Culley D."/>
            <person name="Daum C."/>
            <person name="Ezra D."/>
            <person name="Gonzalez J."/>
            <person name="Henrissat B."/>
            <person name="Kuo A."/>
            <person name="Liang C."/>
            <person name="Lipzen A."/>
            <person name="Lutzoni F."/>
            <person name="Magnuson J."/>
            <person name="Mondo S."/>
            <person name="Nolan M."/>
            <person name="Ohm R."/>
            <person name="Pangilinan J."/>
            <person name="Park H.-J."/>
            <person name="Ramirez L."/>
            <person name="Alfaro M."/>
            <person name="Sun H."/>
            <person name="Tritt A."/>
            <person name="Yoshinaga Y."/>
            <person name="Zwiers L.-H."/>
            <person name="Turgeon B."/>
            <person name="Goodwin S."/>
            <person name="Spatafora J."/>
            <person name="Crous P."/>
            <person name="Grigoriev I."/>
        </authorList>
    </citation>
    <scope>NUCLEOTIDE SEQUENCE</scope>
    <source>
        <strain evidence="8">CBS 269.34</strain>
    </source>
</reference>
<evidence type="ECO:0000256" key="5">
    <source>
        <dbReference type="ARBA" id="ARBA00023242"/>
    </source>
</evidence>